<dbReference type="EMBL" id="JBHSQV010000003">
    <property type="protein sequence ID" value="MFC5985042.1"/>
    <property type="molecule type" value="Genomic_DNA"/>
</dbReference>
<keyword evidence="2" id="KW-1185">Reference proteome</keyword>
<dbReference type="Proteomes" id="UP001596250">
    <property type="component" value="Unassembled WGS sequence"/>
</dbReference>
<name>A0ABW1IHD5_9BACL</name>
<dbReference type="SUPFAM" id="SSF48498">
    <property type="entry name" value="Tetracyclin repressor-like, C-terminal domain"/>
    <property type="match status" value="1"/>
</dbReference>
<evidence type="ECO:0000313" key="2">
    <source>
        <dbReference type="Proteomes" id="UP001596250"/>
    </source>
</evidence>
<organism evidence="1 2">
    <name type="scientific">Marinicrinis lubricantis</name>
    <dbReference type="NCBI Taxonomy" id="2086470"/>
    <lineage>
        <taxon>Bacteria</taxon>
        <taxon>Bacillati</taxon>
        <taxon>Bacillota</taxon>
        <taxon>Bacilli</taxon>
        <taxon>Bacillales</taxon>
        <taxon>Paenibacillaceae</taxon>
    </lineage>
</organism>
<dbReference type="RefSeq" id="WP_379891510.1">
    <property type="nucleotide sequence ID" value="NZ_CBCSCT010000091.1"/>
</dbReference>
<gene>
    <name evidence="1" type="ORF">ACFPXP_00785</name>
</gene>
<evidence type="ECO:0000313" key="1">
    <source>
        <dbReference type="EMBL" id="MFC5985042.1"/>
    </source>
</evidence>
<comment type="caution">
    <text evidence="1">The sequence shown here is derived from an EMBL/GenBank/DDBJ whole genome shotgun (WGS) entry which is preliminary data.</text>
</comment>
<proteinExistence type="predicted"/>
<protein>
    <submittedName>
        <fullName evidence="1">Uncharacterized protein</fullName>
    </submittedName>
</protein>
<dbReference type="InterPro" id="IPR036271">
    <property type="entry name" value="Tet_transcr_reg_TetR-rel_C_sf"/>
</dbReference>
<sequence>MIEDPSLPTLQKLKKMLAIQPRWFILSDIRVLKELKQRYPRQWADIDEHVTLGWARVRQVVKEGIQEGAIRPFDMDLFIQVYIGGLYRLLDGKDGRRDGLTMEQALVQMVELLLYGIAIQKETRQ</sequence>
<dbReference type="Gene3D" id="1.10.357.10">
    <property type="entry name" value="Tetracycline Repressor, domain 2"/>
    <property type="match status" value="1"/>
</dbReference>
<reference evidence="2" key="1">
    <citation type="journal article" date="2019" name="Int. J. Syst. Evol. Microbiol.">
        <title>The Global Catalogue of Microorganisms (GCM) 10K type strain sequencing project: providing services to taxonomists for standard genome sequencing and annotation.</title>
        <authorList>
            <consortium name="The Broad Institute Genomics Platform"/>
            <consortium name="The Broad Institute Genome Sequencing Center for Infectious Disease"/>
            <person name="Wu L."/>
            <person name="Ma J."/>
        </authorList>
    </citation>
    <scope>NUCLEOTIDE SEQUENCE [LARGE SCALE GENOMIC DNA]</scope>
    <source>
        <strain evidence="2">CCM 8749</strain>
    </source>
</reference>
<accession>A0ABW1IHD5</accession>